<evidence type="ECO:0000256" key="8">
    <source>
        <dbReference type="ARBA" id="ARBA00023065"/>
    </source>
</evidence>
<comment type="caution">
    <text evidence="13">The sequence shown here is derived from an EMBL/GenBank/DDBJ whole genome shotgun (WGS) entry which is preliminary data.</text>
</comment>
<dbReference type="EMBL" id="SWFS01000317">
    <property type="protein sequence ID" value="KAA8910369.1"/>
    <property type="molecule type" value="Genomic_DNA"/>
</dbReference>
<dbReference type="GO" id="GO:0005739">
    <property type="term" value="C:mitochondrion"/>
    <property type="evidence" value="ECO:0007669"/>
    <property type="project" value="UniProtKB-ARBA"/>
</dbReference>
<feature type="compositionally biased region" description="Basic and acidic residues" evidence="11">
    <location>
        <begin position="51"/>
        <end position="67"/>
    </location>
</feature>
<keyword evidence="6" id="KW-0812">Transmembrane</keyword>
<dbReference type="InterPro" id="IPR050291">
    <property type="entry name" value="CDF_Transporter"/>
</dbReference>
<protein>
    <recommendedName>
        <fullName evidence="12">Cation efflux protein transmembrane domain-containing protein</fullName>
    </recommendedName>
</protein>
<comment type="function">
    <text evidence="10">Mitochondrial metal transporter involved in mitochondrial iron accumulation.</text>
</comment>
<dbReference type="InterPro" id="IPR058533">
    <property type="entry name" value="Cation_efflux_TM"/>
</dbReference>
<keyword evidence="3" id="KW-0408">Iron</keyword>
<gene>
    <name evidence="13" type="ORF">TRICI_004167</name>
</gene>
<evidence type="ECO:0000313" key="13">
    <source>
        <dbReference type="EMBL" id="KAA8910369.1"/>
    </source>
</evidence>
<dbReference type="GO" id="GO:0016020">
    <property type="term" value="C:membrane"/>
    <property type="evidence" value="ECO:0007669"/>
    <property type="project" value="UniProtKB-SubCell"/>
</dbReference>
<proteinExistence type="inferred from homology"/>
<dbReference type="InterPro" id="IPR027469">
    <property type="entry name" value="Cation_efflux_TMD_sf"/>
</dbReference>
<dbReference type="GO" id="GO:0006826">
    <property type="term" value="P:iron ion transport"/>
    <property type="evidence" value="ECO:0007669"/>
    <property type="project" value="UniProtKB-KW"/>
</dbReference>
<keyword evidence="9" id="KW-0472">Membrane</keyword>
<evidence type="ECO:0000256" key="10">
    <source>
        <dbReference type="ARBA" id="ARBA00055037"/>
    </source>
</evidence>
<evidence type="ECO:0000256" key="6">
    <source>
        <dbReference type="ARBA" id="ARBA00022692"/>
    </source>
</evidence>
<dbReference type="VEuPathDB" id="FungiDB:TRICI_004167"/>
<dbReference type="GO" id="GO:0006879">
    <property type="term" value="P:intracellular iron ion homeostasis"/>
    <property type="evidence" value="ECO:0007669"/>
    <property type="project" value="UniProtKB-KW"/>
</dbReference>
<keyword evidence="5" id="KW-0410">Iron transport</keyword>
<name>A0A642V1C8_9ASCO</name>
<keyword evidence="14" id="KW-1185">Reference proteome</keyword>
<feature type="domain" description="Cation efflux protein transmembrane" evidence="12">
    <location>
        <begin position="101"/>
        <end position="317"/>
    </location>
</feature>
<evidence type="ECO:0000256" key="7">
    <source>
        <dbReference type="ARBA" id="ARBA00022989"/>
    </source>
</evidence>
<dbReference type="OrthoDB" id="435980at2759"/>
<dbReference type="Pfam" id="PF01545">
    <property type="entry name" value="Cation_efflux"/>
    <property type="match status" value="1"/>
</dbReference>
<evidence type="ECO:0000256" key="1">
    <source>
        <dbReference type="ARBA" id="ARBA00004141"/>
    </source>
</evidence>
<dbReference type="Proteomes" id="UP000761534">
    <property type="component" value="Unassembled WGS sequence"/>
</dbReference>
<dbReference type="SUPFAM" id="SSF161111">
    <property type="entry name" value="Cation efflux protein transmembrane domain-like"/>
    <property type="match status" value="1"/>
</dbReference>
<evidence type="ECO:0000256" key="11">
    <source>
        <dbReference type="SAM" id="MobiDB-lite"/>
    </source>
</evidence>
<keyword evidence="3" id="KW-0409">Iron storage</keyword>
<evidence type="ECO:0000256" key="2">
    <source>
        <dbReference type="ARBA" id="ARBA00008873"/>
    </source>
</evidence>
<keyword evidence="8" id="KW-0406">Ion transport</keyword>
<evidence type="ECO:0000256" key="4">
    <source>
        <dbReference type="ARBA" id="ARBA00022448"/>
    </source>
</evidence>
<keyword evidence="7" id="KW-1133">Transmembrane helix</keyword>
<comment type="similarity">
    <text evidence="2">Belongs to the cation diffusion facilitator (CDF) transporter (TC 2.A.4) family. SLC30A subfamily.</text>
</comment>
<evidence type="ECO:0000256" key="9">
    <source>
        <dbReference type="ARBA" id="ARBA00023136"/>
    </source>
</evidence>
<dbReference type="PANTHER" id="PTHR43840">
    <property type="entry name" value="MITOCHONDRIAL METAL TRANSPORTER 1-RELATED"/>
    <property type="match status" value="1"/>
</dbReference>
<dbReference type="FunFam" id="1.20.1510.10:FF:000013">
    <property type="entry name" value="Cation efflux family protein"/>
    <property type="match status" value="1"/>
</dbReference>
<feature type="region of interest" description="Disordered" evidence="11">
    <location>
        <begin position="51"/>
        <end position="70"/>
    </location>
</feature>
<accession>A0A642V1C8</accession>
<evidence type="ECO:0000256" key="3">
    <source>
        <dbReference type="ARBA" id="ARBA00022434"/>
    </source>
</evidence>
<organism evidence="13 14">
    <name type="scientific">Trichomonascus ciferrii</name>
    <dbReference type="NCBI Taxonomy" id="44093"/>
    <lineage>
        <taxon>Eukaryota</taxon>
        <taxon>Fungi</taxon>
        <taxon>Dikarya</taxon>
        <taxon>Ascomycota</taxon>
        <taxon>Saccharomycotina</taxon>
        <taxon>Dipodascomycetes</taxon>
        <taxon>Dipodascales</taxon>
        <taxon>Trichomonascaceae</taxon>
        <taxon>Trichomonascus</taxon>
        <taxon>Trichomonascus ciferrii complex</taxon>
    </lineage>
</organism>
<dbReference type="PANTHER" id="PTHR43840:SF15">
    <property type="entry name" value="MITOCHONDRIAL METAL TRANSPORTER 1-RELATED"/>
    <property type="match status" value="1"/>
</dbReference>
<dbReference type="GO" id="GO:0008324">
    <property type="term" value="F:monoatomic cation transmembrane transporter activity"/>
    <property type="evidence" value="ECO:0007669"/>
    <property type="project" value="InterPro"/>
</dbReference>
<dbReference type="NCBIfam" id="TIGR01297">
    <property type="entry name" value="CDF"/>
    <property type="match status" value="1"/>
</dbReference>
<keyword evidence="4" id="KW-0813">Transport</keyword>
<evidence type="ECO:0000259" key="12">
    <source>
        <dbReference type="Pfam" id="PF01545"/>
    </source>
</evidence>
<comment type="subcellular location">
    <subcellularLocation>
        <location evidence="1">Membrane</location>
        <topology evidence="1">Multi-pass membrane protein</topology>
    </subcellularLocation>
</comment>
<evidence type="ECO:0000313" key="14">
    <source>
        <dbReference type="Proteomes" id="UP000761534"/>
    </source>
</evidence>
<reference evidence="13" key="1">
    <citation type="journal article" date="2019" name="G3 (Bethesda)">
        <title>Genome Assemblies of Two Rare Opportunistic Yeast Pathogens: Diutina rugosa (syn. Candida rugosa) and Trichomonascus ciferrii (syn. Candida ciferrii).</title>
        <authorList>
            <person name="Mixao V."/>
            <person name="Saus E."/>
            <person name="Hansen A.P."/>
            <person name="Lass-Florl C."/>
            <person name="Gabaldon T."/>
        </authorList>
    </citation>
    <scope>NUCLEOTIDE SEQUENCE</scope>
    <source>
        <strain evidence="13">CBS 4856</strain>
    </source>
</reference>
<evidence type="ECO:0000256" key="5">
    <source>
        <dbReference type="ARBA" id="ARBA00022496"/>
    </source>
</evidence>
<dbReference type="AlphaFoldDB" id="A0A642V1C8"/>
<dbReference type="InterPro" id="IPR002524">
    <property type="entry name" value="Cation_efflux"/>
</dbReference>
<dbReference type="Gene3D" id="1.20.1510.10">
    <property type="entry name" value="Cation efflux protein transmembrane domain"/>
    <property type="match status" value="1"/>
</dbReference>
<sequence length="409" mass="44246">MMLGIPGSMMNKRGVMGISGAVVRLGTRPRLNYSRIGPAMNRVFRTDAVKWQHQHEHDHKKPSDHSHQHSLFSHSHTHSAQDNVLLQETGGFKNPAIRITWVGLLVNVGMAVGKGVGGVVFHSQALLADSIHAISDLVSDFLTLATVSLGTKPPTKNFPNGYGRVETLGSLGVSTLLILAGFSMGWNGLFTMIHHIFGDLPYLETIASLGGHGHSHSHDHNDIADLNAAWIALGSIAVKEWLYFATMKVADRTGSVVLVANAWHHRIDSLVSMVAVATICSGYFWGISWLDPLGGLIVSSVIARAGYTTAKDAALELAGNHSKLDDQIQPMKEKVADLLSSRGNGHFTVSSLELTPSGPNYTALIALKPAHPSSIQQFQVNSSMLKRTLQQNDKSLKRVTIELSNSDDL</sequence>